<name>W1NIG7_AMBTC</name>
<reference evidence="11" key="1">
    <citation type="journal article" date="2013" name="Science">
        <title>The Amborella genome and the evolution of flowering plants.</title>
        <authorList>
            <consortium name="Amborella Genome Project"/>
        </authorList>
    </citation>
    <scope>NUCLEOTIDE SEQUENCE [LARGE SCALE GENOMIC DNA]</scope>
</reference>
<feature type="domain" description="Kinesin motor" evidence="9">
    <location>
        <begin position="22"/>
        <end position="335"/>
    </location>
</feature>
<evidence type="ECO:0000256" key="7">
    <source>
        <dbReference type="RuleBase" id="RU000394"/>
    </source>
</evidence>
<dbReference type="InterPro" id="IPR010994">
    <property type="entry name" value="RuvA_2-like"/>
</dbReference>
<dbReference type="GO" id="GO:0007018">
    <property type="term" value="P:microtubule-based movement"/>
    <property type="evidence" value="ECO:0000318"/>
    <property type="project" value="GO_Central"/>
</dbReference>
<dbReference type="eggNOG" id="KOG0242">
    <property type="taxonomic scope" value="Eukaryota"/>
</dbReference>
<keyword evidence="4 6" id="KW-0505">Motor protein</keyword>
<evidence type="ECO:0000256" key="6">
    <source>
        <dbReference type="PROSITE-ProRule" id="PRU00283"/>
    </source>
</evidence>
<dbReference type="PRINTS" id="PR00380">
    <property type="entry name" value="KINESINHEAVY"/>
</dbReference>
<evidence type="ECO:0000256" key="5">
    <source>
        <dbReference type="ARBA" id="ARBA00061615"/>
    </source>
</evidence>
<dbReference type="PANTHER" id="PTHR47969">
    <property type="entry name" value="CHROMOSOME-ASSOCIATED KINESIN KIF4A-RELATED"/>
    <property type="match status" value="1"/>
</dbReference>
<dbReference type="SUPFAM" id="SSF47781">
    <property type="entry name" value="RuvA domain 2-like"/>
    <property type="match status" value="1"/>
</dbReference>
<feature type="binding site" evidence="6">
    <location>
        <begin position="108"/>
        <end position="115"/>
    </location>
    <ligand>
        <name>ATP</name>
        <dbReference type="ChEBI" id="CHEBI:30616"/>
    </ligand>
</feature>
<dbReference type="GO" id="GO:0005737">
    <property type="term" value="C:cytoplasm"/>
    <property type="evidence" value="ECO:0000318"/>
    <property type="project" value="GO_Central"/>
</dbReference>
<dbReference type="PROSITE" id="PS50067">
    <property type="entry name" value="KINESIN_MOTOR_2"/>
    <property type="match status" value="1"/>
</dbReference>
<dbReference type="GO" id="GO:0005871">
    <property type="term" value="C:kinesin complex"/>
    <property type="evidence" value="ECO:0000318"/>
    <property type="project" value="GO_Central"/>
</dbReference>
<dbReference type="GO" id="GO:0016887">
    <property type="term" value="F:ATP hydrolysis activity"/>
    <property type="evidence" value="ECO:0000318"/>
    <property type="project" value="GO_Central"/>
</dbReference>
<organism evidence="10 11">
    <name type="scientific">Amborella trichopoda</name>
    <dbReference type="NCBI Taxonomy" id="13333"/>
    <lineage>
        <taxon>Eukaryota</taxon>
        <taxon>Viridiplantae</taxon>
        <taxon>Streptophyta</taxon>
        <taxon>Embryophyta</taxon>
        <taxon>Tracheophyta</taxon>
        <taxon>Spermatophyta</taxon>
        <taxon>Magnoliopsida</taxon>
        <taxon>Amborellales</taxon>
        <taxon>Amborellaceae</taxon>
        <taxon>Amborella</taxon>
    </lineage>
</organism>
<evidence type="ECO:0000256" key="3">
    <source>
        <dbReference type="ARBA" id="ARBA00022840"/>
    </source>
</evidence>
<dbReference type="InterPro" id="IPR027417">
    <property type="entry name" value="P-loop_NTPase"/>
</dbReference>
<dbReference type="eggNOG" id="KOG0239">
    <property type="taxonomic scope" value="Eukaryota"/>
</dbReference>
<sequence>MAMVTATQTGASTPSTPLHRRMVRIIGKIGDSLAPEKETLNGQQMPFISVIDDSIVRLRDQETGRDESHKLDFCYGQEDDISKIFSKEIDPLIPGLFRGLNSTVFSYGSSNSGKTCTMQGTNDKPGLVMMAMNKILSMSDQTGSLVKISCYEVCLDHCYDLLEPKENEVAVLEDKDGQITLRGLAQISVKSISEFLEIFSRRSQQIKRVSNGLNKRHRGLIIWVSTSDNFSNASLLGKMNLVDLAGNEDHRRVSTDNSCVNESVRINKSLFALLNAVLALNANESRVPYRESKLTRILQDSLGGTSRALMIAHLDPLSYQESAYTVNMVTRLCRTGRTSCSYKKDTPRPKLEMRKHQNALLDTTNRFKDIKKCAPSPSPLARKSHTLFSPTMKPKNSGLHSKGRAPGDPVIAMKKRESSDAVTTTVYTMENYVQEICSSDVLVTEKQCILEEDTHKQNEDGVILQNNNGANQVTNSTHTQNDNDIKEIIDGIQDVQLLSQSEDFPHGSSPPISARIRAIRDSLNALTNSPIPFNPKTPDRPGDQTCKDILDLKTPEISSDMKFHNNAVKLGTFTPLGTITPLDMFNAHSSGLKVSLVQQYLALLNTGSKEELMKLKGIGEKRAEYILELQEEDPKPFKELSDLANIGLSTKQVYGMLKKTAGDIFTPAEPC</sequence>
<keyword evidence="1 7" id="KW-0493">Microtubule</keyword>
<protein>
    <recommendedName>
        <fullName evidence="7">Kinesin-like protein</fullName>
    </recommendedName>
</protein>
<evidence type="ECO:0000313" key="10">
    <source>
        <dbReference type="EMBL" id="ERM95019.1"/>
    </source>
</evidence>
<feature type="region of interest" description="Disordered" evidence="8">
    <location>
        <begin position="373"/>
        <end position="409"/>
    </location>
</feature>
<evidence type="ECO:0000256" key="1">
    <source>
        <dbReference type="ARBA" id="ARBA00022701"/>
    </source>
</evidence>
<dbReference type="GO" id="GO:0005874">
    <property type="term" value="C:microtubule"/>
    <property type="evidence" value="ECO:0000318"/>
    <property type="project" value="GO_Central"/>
</dbReference>
<evidence type="ECO:0000259" key="9">
    <source>
        <dbReference type="PROSITE" id="PS50067"/>
    </source>
</evidence>
<dbReference type="FunFam" id="1.10.150.280:FF:000003">
    <property type="entry name" value="Kinesin-like protein KIN-10C"/>
    <property type="match status" value="1"/>
</dbReference>
<evidence type="ECO:0000256" key="2">
    <source>
        <dbReference type="ARBA" id="ARBA00022741"/>
    </source>
</evidence>
<dbReference type="OMA" id="GRDESHK"/>
<evidence type="ECO:0000256" key="8">
    <source>
        <dbReference type="SAM" id="MobiDB-lite"/>
    </source>
</evidence>
<dbReference type="SMART" id="SM00129">
    <property type="entry name" value="KISc"/>
    <property type="match status" value="1"/>
</dbReference>
<dbReference type="InterPro" id="IPR027640">
    <property type="entry name" value="Kinesin-like_fam"/>
</dbReference>
<keyword evidence="2 6" id="KW-0547">Nucleotide-binding</keyword>
<dbReference type="InterPro" id="IPR001752">
    <property type="entry name" value="Kinesin_motor_dom"/>
</dbReference>
<dbReference type="PANTHER" id="PTHR47969:SF9">
    <property type="entry name" value="KINESIN-LIKE PROTEIN"/>
    <property type="match status" value="1"/>
</dbReference>
<dbReference type="PROSITE" id="PS00411">
    <property type="entry name" value="KINESIN_MOTOR_1"/>
    <property type="match status" value="1"/>
</dbReference>
<dbReference type="Gramene" id="ERM95019">
    <property type="protein sequence ID" value="ERM95019"/>
    <property type="gene ID" value="AMTR_s00009p00239370"/>
</dbReference>
<dbReference type="OrthoDB" id="3176171at2759"/>
<dbReference type="Gene3D" id="3.40.850.10">
    <property type="entry name" value="Kinesin motor domain"/>
    <property type="match status" value="1"/>
</dbReference>
<dbReference type="Proteomes" id="UP000017836">
    <property type="component" value="Unassembled WGS sequence"/>
</dbReference>
<dbReference type="GO" id="GO:0008017">
    <property type="term" value="F:microtubule binding"/>
    <property type="evidence" value="ECO:0000318"/>
    <property type="project" value="GO_Central"/>
</dbReference>
<dbReference type="KEGG" id="atr:18422999"/>
<dbReference type="SUPFAM" id="SSF52540">
    <property type="entry name" value="P-loop containing nucleoside triphosphate hydrolases"/>
    <property type="match status" value="1"/>
</dbReference>
<proteinExistence type="inferred from homology"/>
<dbReference type="InterPro" id="IPR036961">
    <property type="entry name" value="Kinesin_motor_dom_sf"/>
</dbReference>
<dbReference type="GO" id="GO:0003777">
    <property type="term" value="F:microtubule motor activity"/>
    <property type="evidence" value="ECO:0000318"/>
    <property type="project" value="GO_Central"/>
</dbReference>
<comment type="similarity">
    <text evidence="5">Belongs to the TRAFAC class myosin-kinesin ATPase superfamily. Kinesin family. KIN-10 subfamily.</text>
</comment>
<dbReference type="STRING" id="13333.W1NIG7"/>
<dbReference type="Pfam" id="PF00225">
    <property type="entry name" value="Kinesin"/>
    <property type="match status" value="1"/>
</dbReference>
<gene>
    <name evidence="10" type="ORF">AMTR_s00009p00239370</name>
</gene>
<evidence type="ECO:0000313" key="11">
    <source>
        <dbReference type="Proteomes" id="UP000017836"/>
    </source>
</evidence>
<dbReference type="Gene3D" id="1.10.150.280">
    <property type="entry name" value="AF1531-like domain"/>
    <property type="match status" value="1"/>
</dbReference>
<keyword evidence="3 6" id="KW-0067">ATP-binding</keyword>
<dbReference type="HOGENOM" id="CLU_001485_27_2_1"/>
<dbReference type="GO" id="GO:0005524">
    <property type="term" value="F:ATP binding"/>
    <property type="evidence" value="ECO:0007669"/>
    <property type="project" value="UniProtKB-UniRule"/>
</dbReference>
<keyword evidence="11" id="KW-1185">Reference proteome</keyword>
<dbReference type="InterPro" id="IPR019821">
    <property type="entry name" value="Kinesin_motor_CS"/>
</dbReference>
<accession>W1NIG7</accession>
<dbReference type="AlphaFoldDB" id="W1NIG7"/>
<evidence type="ECO:0000256" key="4">
    <source>
        <dbReference type="ARBA" id="ARBA00023175"/>
    </source>
</evidence>
<dbReference type="EMBL" id="KI397501">
    <property type="protein sequence ID" value="ERM95019.1"/>
    <property type="molecule type" value="Genomic_DNA"/>
</dbReference>